<keyword evidence="1" id="KW-0378">Hydrolase</keyword>
<keyword evidence="2" id="KW-1185">Reference proteome</keyword>
<evidence type="ECO:0000313" key="1">
    <source>
        <dbReference type="EMBL" id="MBB4860902.1"/>
    </source>
</evidence>
<protein>
    <submittedName>
        <fullName evidence="1">Endonuclease YncB(Thermonuclease family)</fullName>
    </submittedName>
</protein>
<sequence length="91" mass="9551">MPLPLILTTVAIIPAGETFTCTPTEVYEGDGPVWCTDGPRIRLAGIAACEMDGTCRSNQPCPAVAAQRSHGALVKLVGVPIGRRPESHVLV</sequence>
<dbReference type="EMBL" id="JACHLR010000036">
    <property type="protein sequence ID" value="MBB4860902.1"/>
    <property type="molecule type" value="Genomic_DNA"/>
</dbReference>
<keyword evidence="1" id="KW-0255">Endonuclease</keyword>
<dbReference type="AlphaFoldDB" id="A0A7W7NZ65"/>
<reference evidence="1 2" key="1">
    <citation type="submission" date="2020-08" db="EMBL/GenBank/DDBJ databases">
        <title>Functional genomics of gut bacteria from endangered species of beetles.</title>
        <authorList>
            <person name="Carlos-Shanley C."/>
        </authorList>
    </citation>
    <scope>NUCLEOTIDE SEQUENCE [LARGE SCALE GENOMIC DNA]</scope>
    <source>
        <strain evidence="1 2">S00245</strain>
    </source>
</reference>
<name>A0A7W7NZ65_9SPHN</name>
<evidence type="ECO:0000313" key="2">
    <source>
        <dbReference type="Proteomes" id="UP000555448"/>
    </source>
</evidence>
<dbReference type="GO" id="GO:0004519">
    <property type="term" value="F:endonuclease activity"/>
    <property type="evidence" value="ECO:0007669"/>
    <property type="project" value="UniProtKB-KW"/>
</dbReference>
<dbReference type="SUPFAM" id="SSF50199">
    <property type="entry name" value="Staphylococcal nuclease"/>
    <property type="match status" value="1"/>
</dbReference>
<gene>
    <name evidence="1" type="ORF">HNO88_004248</name>
</gene>
<dbReference type="Proteomes" id="UP000555448">
    <property type="component" value="Unassembled WGS sequence"/>
</dbReference>
<dbReference type="InterPro" id="IPR035437">
    <property type="entry name" value="SNase_OB-fold_sf"/>
</dbReference>
<keyword evidence="1" id="KW-0540">Nuclease</keyword>
<organism evidence="1 2">
    <name type="scientific">Novosphingobium chloroacetimidivorans</name>
    <dbReference type="NCBI Taxonomy" id="1428314"/>
    <lineage>
        <taxon>Bacteria</taxon>
        <taxon>Pseudomonadati</taxon>
        <taxon>Pseudomonadota</taxon>
        <taxon>Alphaproteobacteria</taxon>
        <taxon>Sphingomonadales</taxon>
        <taxon>Sphingomonadaceae</taxon>
        <taxon>Novosphingobium</taxon>
    </lineage>
</organism>
<accession>A0A7W7NZ65</accession>
<comment type="caution">
    <text evidence="1">The sequence shown here is derived from an EMBL/GenBank/DDBJ whole genome shotgun (WGS) entry which is preliminary data.</text>
</comment>
<proteinExistence type="predicted"/>